<protein>
    <submittedName>
        <fullName evidence="2">Uncharacterized protein</fullName>
    </submittedName>
</protein>
<accession>A0A934KHK0</accession>
<organism evidence="2 3">
    <name type="scientific">Candidatus Amunia macphersoniae</name>
    <dbReference type="NCBI Taxonomy" id="3127014"/>
    <lineage>
        <taxon>Bacteria</taxon>
        <taxon>Bacillati</taxon>
        <taxon>Candidatus Dormiibacterota</taxon>
        <taxon>Candidatus Dormibacteria</taxon>
        <taxon>Candidatus Aeolococcales</taxon>
        <taxon>Candidatus Aeolococcaceae</taxon>
        <taxon>Candidatus Amunia</taxon>
    </lineage>
</organism>
<feature type="transmembrane region" description="Helical" evidence="1">
    <location>
        <begin position="38"/>
        <end position="57"/>
    </location>
</feature>
<feature type="transmembrane region" description="Helical" evidence="1">
    <location>
        <begin position="12"/>
        <end position="32"/>
    </location>
</feature>
<proteinExistence type="predicted"/>
<evidence type="ECO:0000313" key="3">
    <source>
        <dbReference type="Proteomes" id="UP000614410"/>
    </source>
</evidence>
<reference evidence="2 3" key="1">
    <citation type="submission" date="2020-10" db="EMBL/GenBank/DDBJ databases">
        <title>Ca. Dormibacterota MAGs.</title>
        <authorList>
            <person name="Montgomery K."/>
        </authorList>
    </citation>
    <scope>NUCLEOTIDE SEQUENCE [LARGE SCALE GENOMIC DNA]</scope>
    <source>
        <strain evidence="2">Mitchell_Peninsula_5</strain>
    </source>
</reference>
<dbReference type="AlphaFoldDB" id="A0A934KHK0"/>
<evidence type="ECO:0000256" key="1">
    <source>
        <dbReference type="SAM" id="Phobius"/>
    </source>
</evidence>
<gene>
    <name evidence="2" type="ORF">JF887_05635</name>
</gene>
<sequence length="98" mass="10644">MSDYRLGSPVELPWWVIPLSLPPLLVVIAGIVLASPLWAHLLAVLTSVALILALTRIAGRVESRSMQSVWISVLYAVWVFIVVTWAVVVAIAPACHCS</sequence>
<keyword evidence="1" id="KW-1133">Transmembrane helix</keyword>
<dbReference type="Proteomes" id="UP000614410">
    <property type="component" value="Unassembled WGS sequence"/>
</dbReference>
<keyword evidence="1" id="KW-0812">Transmembrane</keyword>
<keyword evidence="1" id="KW-0472">Membrane</keyword>
<evidence type="ECO:0000313" key="2">
    <source>
        <dbReference type="EMBL" id="MBJ7608896.1"/>
    </source>
</evidence>
<comment type="caution">
    <text evidence="2">The sequence shown here is derived from an EMBL/GenBank/DDBJ whole genome shotgun (WGS) entry which is preliminary data.</text>
</comment>
<name>A0A934KHK0_9BACT</name>
<dbReference type="EMBL" id="JAEKNN010000026">
    <property type="protein sequence ID" value="MBJ7608896.1"/>
    <property type="molecule type" value="Genomic_DNA"/>
</dbReference>
<feature type="transmembrane region" description="Helical" evidence="1">
    <location>
        <begin position="69"/>
        <end position="92"/>
    </location>
</feature>